<evidence type="ECO:0000313" key="1">
    <source>
        <dbReference type="EMBL" id="MQS39630.1"/>
    </source>
</evidence>
<proteinExistence type="predicted"/>
<feature type="non-terminal residue" evidence="1">
    <location>
        <position position="1"/>
    </location>
</feature>
<name>A0ABW9P232_9ACTN</name>
<protein>
    <submittedName>
        <fullName evidence="1">Uncharacterized protein</fullName>
    </submittedName>
</protein>
<evidence type="ECO:0000313" key="2">
    <source>
        <dbReference type="Proteomes" id="UP000460558"/>
    </source>
</evidence>
<dbReference type="Proteomes" id="UP000460558">
    <property type="component" value="Unassembled WGS sequence"/>
</dbReference>
<gene>
    <name evidence="1" type="ORF">FFZ77_29820</name>
</gene>
<organism evidence="1 2">
    <name type="scientific">Streptomyces katsurahamanus</name>
    <dbReference type="NCBI Taxonomy" id="2577098"/>
    <lineage>
        <taxon>Bacteria</taxon>
        <taxon>Bacillati</taxon>
        <taxon>Actinomycetota</taxon>
        <taxon>Actinomycetes</taxon>
        <taxon>Kitasatosporales</taxon>
        <taxon>Streptomycetaceae</taxon>
        <taxon>Streptomyces</taxon>
    </lineage>
</organism>
<keyword evidence="2" id="KW-1185">Reference proteome</keyword>
<comment type="caution">
    <text evidence="1">The sequence shown here is derived from an EMBL/GenBank/DDBJ whole genome shotgun (WGS) entry which is preliminary data.</text>
</comment>
<sequence length="123" mass="13283">KEGRTELQAEVVRLPVGLRAIGRQAAAEFEGRFEELAQSVNDKGTELVDTLAARYTDALKAVDSEIAAEKEKNRGLVDKAREAVTGAINTINELRKLLMGVLAKAGAAIVLILKDPIGFLRNL</sequence>
<dbReference type="EMBL" id="VDEQ01000354">
    <property type="protein sequence ID" value="MQS39630.1"/>
    <property type="molecule type" value="Genomic_DNA"/>
</dbReference>
<accession>A0ABW9P232</accession>
<feature type="non-terminal residue" evidence="1">
    <location>
        <position position="123"/>
    </location>
</feature>
<reference evidence="1 2" key="1">
    <citation type="submission" date="2019-06" db="EMBL/GenBank/DDBJ databases">
        <title>Comparative genomics and metabolomics analyses of clavulanic acid producing Streptomyces species provides insight into specialized metabolism and evolution of beta-lactam biosynthetic gene clusters.</title>
        <authorList>
            <person name="Moore M.A."/>
            <person name="Cruz-Morales P."/>
            <person name="Barona Gomez F."/>
            <person name="Kapil T."/>
        </authorList>
    </citation>
    <scope>NUCLEOTIDE SEQUENCE [LARGE SCALE GENOMIC DNA]</scope>
    <source>
        <strain evidence="1 2">T-272</strain>
    </source>
</reference>